<dbReference type="AlphaFoldDB" id="A0A1F5L9C2"/>
<reference evidence="8 9" key="1">
    <citation type="journal article" date="2016" name="Sci. Rep.">
        <title>Penicillium arizonense, a new, genome sequenced fungal species, reveals a high chemical diversity in secreted metabolites.</title>
        <authorList>
            <person name="Grijseels S."/>
            <person name="Nielsen J.C."/>
            <person name="Randelovic M."/>
            <person name="Nielsen J."/>
            <person name="Nielsen K.F."/>
            <person name="Workman M."/>
            <person name="Frisvad J.C."/>
        </authorList>
    </citation>
    <scope>NUCLEOTIDE SEQUENCE [LARGE SCALE GENOMIC DNA]</scope>
    <source>
        <strain evidence="8 9">CBS 141311</strain>
    </source>
</reference>
<dbReference type="InterPro" id="IPR036864">
    <property type="entry name" value="Zn2-C6_fun-type_DNA-bd_sf"/>
</dbReference>
<sequence length="888" mass="98432">MDNRDEYQSPHDPSGFGSWSWMAPMSPGSTDTQQPYPTPNSFQTPNASASYSQHYPSAASSSSSAPGSAFRAAPKVAIPRLAGSETGFGGRRRSARACEPCRQRKIKCDGLRPSCGQCIYHNHRCSYEDVKRVRDQKRLGTLAKRVEAYEALLRELEGEVDLPTARQIRKVLQAFDYLAKTKHVSSSEKNDDASDDSSTSMGSLDAIDQVDEDLNRNESTRASGFFGKNSEVNWIRKLESGVRMTSPPGKSGSSQNPFNTDGLDASQRQSLERVLPTSIMDYHLDNLEIPFIESCDPYALPSRELADRYFDAYLTYVHPTFGIIRKSNFLSQYQKFFENTSATPRPRKWLAILNMIFAIGCRHCRLMENIYNMSEEDLVFLSRARLLGFDFGVLFEHSDLQQIQLESLMAIYLLCLGQVNRASKFSGMALRSALSLGINLRLTDTQTPEAAKEARGRLWWSIYSLEHLITSVTGRASSVSESICSVPSPFPCEEETFEHPEAKRLFRDPTLRETHLRPTLFEASNQADLQSWTAACPPCPSLFFHNLVDLSLLTQALMNKVYSIEGLRQGPSRLEYHVQKFGLKMDRWLAKLSPAYQFTLPDAGPWHLNHPQLDDLAAPFVRERVCLAMNYYSARITLCRPCLTHIRTNTQGRSSASQSSNSDLSSRTKLRIEMATHCLQASCALISVLPESPNLPWLACTAPWWSVLHFVMQATTALLLGLSYRSYNSGLQSQTQSQEQSQSKPSDPLTPGTPSSGPGVSYPLLLEKNLDTAVASAKKAMLWIHATSQVDMASRKAFVLCENVVKRIAPGLGVDLSDWPDGSGFVVDFREGRRRGSSGTWNGSGASDGDANGNVNGNLANSRTSNGSGSGSGMESFEELVDFEGGVF</sequence>
<dbReference type="SUPFAM" id="SSF57701">
    <property type="entry name" value="Zn2/Cys6 DNA-binding domain"/>
    <property type="match status" value="1"/>
</dbReference>
<dbReference type="CDD" id="cd00067">
    <property type="entry name" value="GAL4"/>
    <property type="match status" value="1"/>
</dbReference>
<keyword evidence="5" id="KW-0539">Nucleus</keyword>
<evidence type="ECO:0000313" key="9">
    <source>
        <dbReference type="Proteomes" id="UP000177622"/>
    </source>
</evidence>
<dbReference type="GO" id="GO:0003677">
    <property type="term" value="F:DNA binding"/>
    <property type="evidence" value="ECO:0007669"/>
    <property type="project" value="UniProtKB-KW"/>
</dbReference>
<evidence type="ECO:0000256" key="5">
    <source>
        <dbReference type="ARBA" id="ARBA00023242"/>
    </source>
</evidence>
<dbReference type="OrthoDB" id="5296287at2759"/>
<keyword evidence="4" id="KW-0804">Transcription</keyword>
<dbReference type="CDD" id="cd12148">
    <property type="entry name" value="fungal_TF_MHR"/>
    <property type="match status" value="1"/>
</dbReference>
<proteinExistence type="predicted"/>
<dbReference type="STRING" id="1835702.A0A1F5L9C2"/>
<comment type="caution">
    <text evidence="8">The sequence shown here is derived from an EMBL/GenBank/DDBJ whole genome shotgun (WGS) entry which is preliminary data.</text>
</comment>
<dbReference type="PROSITE" id="PS00463">
    <property type="entry name" value="ZN2_CY6_FUNGAL_1"/>
    <property type="match status" value="1"/>
</dbReference>
<evidence type="ECO:0000259" key="7">
    <source>
        <dbReference type="PROSITE" id="PS50048"/>
    </source>
</evidence>
<feature type="compositionally biased region" description="Polar residues" evidence="6">
    <location>
        <begin position="853"/>
        <end position="864"/>
    </location>
</feature>
<protein>
    <recommendedName>
        <fullName evidence="7">Zn(2)-C6 fungal-type domain-containing protein</fullName>
    </recommendedName>
</protein>
<keyword evidence="1" id="KW-0479">Metal-binding</keyword>
<dbReference type="PANTHER" id="PTHR47654">
    <property type="entry name" value="ZN(II)2CYS6 TRANSCRIPTION FACTOR (EUROFUNG)-RELATED"/>
    <property type="match status" value="1"/>
</dbReference>
<dbReference type="EMBL" id="LXJU01000019">
    <property type="protein sequence ID" value="OGE49833.1"/>
    <property type="molecule type" value="Genomic_DNA"/>
</dbReference>
<name>A0A1F5L9C2_PENAI</name>
<dbReference type="GO" id="GO:0000981">
    <property type="term" value="F:DNA-binding transcription factor activity, RNA polymerase II-specific"/>
    <property type="evidence" value="ECO:0007669"/>
    <property type="project" value="InterPro"/>
</dbReference>
<feature type="compositionally biased region" description="Low complexity" evidence="6">
    <location>
        <begin position="47"/>
        <end position="68"/>
    </location>
</feature>
<gene>
    <name evidence="8" type="ORF">PENARI_c019G02781</name>
</gene>
<dbReference type="PANTHER" id="PTHR47654:SF4">
    <property type="entry name" value="ZN(II)2CYS6 TRANSCRIPTION FACTOR (EUROFUNG)"/>
    <property type="match status" value="1"/>
</dbReference>
<feature type="region of interest" description="Disordered" evidence="6">
    <location>
        <begin position="183"/>
        <end position="203"/>
    </location>
</feature>
<organism evidence="8 9">
    <name type="scientific">Penicillium arizonense</name>
    <dbReference type="NCBI Taxonomy" id="1835702"/>
    <lineage>
        <taxon>Eukaryota</taxon>
        <taxon>Fungi</taxon>
        <taxon>Dikarya</taxon>
        <taxon>Ascomycota</taxon>
        <taxon>Pezizomycotina</taxon>
        <taxon>Eurotiomycetes</taxon>
        <taxon>Eurotiomycetidae</taxon>
        <taxon>Eurotiales</taxon>
        <taxon>Aspergillaceae</taxon>
        <taxon>Penicillium</taxon>
    </lineage>
</organism>
<dbReference type="Pfam" id="PF00172">
    <property type="entry name" value="Zn_clus"/>
    <property type="match status" value="1"/>
</dbReference>
<dbReference type="SMART" id="SM00906">
    <property type="entry name" value="Fungal_trans"/>
    <property type="match status" value="1"/>
</dbReference>
<dbReference type="Gene3D" id="4.10.240.10">
    <property type="entry name" value="Zn(2)-C6 fungal-type DNA-binding domain"/>
    <property type="match status" value="1"/>
</dbReference>
<dbReference type="Proteomes" id="UP000177622">
    <property type="component" value="Unassembled WGS sequence"/>
</dbReference>
<accession>A0A1F5L9C2</accession>
<dbReference type="GO" id="GO:0006351">
    <property type="term" value="P:DNA-templated transcription"/>
    <property type="evidence" value="ECO:0007669"/>
    <property type="project" value="InterPro"/>
</dbReference>
<dbReference type="SMART" id="SM00066">
    <property type="entry name" value="GAL4"/>
    <property type="match status" value="1"/>
</dbReference>
<evidence type="ECO:0000256" key="6">
    <source>
        <dbReference type="SAM" id="MobiDB-lite"/>
    </source>
</evidence>
<evidence type="ECO:0000256" key="1">
    <source>
        <dbReference type="ARBA" id="ARBA00022723"/>
    </source>
</evidence>
<dbReference type="Pfam" id="PF04082">
    <property type="entry name" value="Fungal_trans"/>
    <property type="match status" value="1"/>
</dbReference>
<dbReference type="InterPro" id="IPR007219">
    <property type="entry name" value="XnlR_reg_dom"/>
</dbReference>
<evidence type="ECO:0000256" key="2">
    <source>
        <dbReference type="ARBA" id="ARBA00023015"/>
    </source>
</evidence>
<keyword evidence="9" id="KW-1185">Reference proteome</keyword>
<feature type="compositionally biased region" description="Polar residues" evidence="6">
    <location>
        <begin position="27"/>
        <end position="46"/>
    </location>
</feature>
<keyword evidence="3" id="KW-0238">DNA-binding</keyword>
<dbReference type="InterPro" id="IPR053230">
    <property type="entry name" value="Trans_reg_galc"/>
</dbReference>
<feature type="region of interest" description="Disordered" evidence="6">
    <location>
        <begin position="243"/>
        <end position="263"/>
    </location>
</feature>
<feature type="domain" description="Zn(2)-C6 fungal-type" evidence="7">
    <location>
        <begin position="97"/>
        <end position="127"/>
    </location>
</feature>
<feature type="region of interest" description="Disordered" evidence="6">
    <location>
        <begin position="1"/>
        <end position="68"/>
    </location>
</feature>
<dbReference type="RefSeq" id="XP_022485284.1">
    <property type="nucleotide sequence ID" value="XM_022634735.1"/>
</dbReference>
<keyword evidence="2" id="KW-0805">Transcription regulation</keyword>
<feature type="region of interest" description="Disordered" evidence="6">
    <location>
        <begin position="834"/>
        <end position="875"/>
    </location>
</feature>
<evidence type="ECO:0000256" key="4">
    <source>
        <dbReference type="ARBA" id="ARBA00023163"/>
    </source>
</evidence>
<feature type="region of interest" description="Disordered" evidence="6">
    <location>
        <begin position="733"/>
        <end position="761"/>
    </location>
</feature>
<evidence type="ECO:0000256" key="3">
    <source>
        <dbReference type="ARBA" id="ARBA00023125"/>
    </source>
</evidence>
<dbReference type="PROSITE" id="PS50048">
    <property type="entry name" value="ZN2_CY6_FUNGAL_2"/>
    <property type="match status" value="1"/>
</dbReference>
<dbReference type="GO" id="GO:0008270">
    <property type="term" value="F:zinc ion binding"/>
    <property type="evidence" value="ECO:0007669"/>
    <property type="project" value="InterPro"/>
</dbReference>
<evidence type="ECO:0000313" key="8">
    <source>
        <dbReference type="EMBL" id="OGE49833.1"/>
    </source>
</evidence>
<dbReference type="GeneID" id="34579469"/>
<dbReference type="InterPro" id="IPR001138">
    <property type="entry name" value="Zn2Cys6_DnaBD"/>
</dbReference>